<dbReference type="EMBL" id="AZBU02000001">
    <property type="protein sequence ID" value="TMS35884.1"/>
    <property type="molecule type" value="Genomic_DNA"/>
</dbReference>
<dbReference type="AlphaFoldDB" id="A0A4U8USF3"/>
<evidence type="ECO:0000313" key="6">
    <source>
        <dbReference type="Proteomes" id="UP000298663"/>
    </source>
</evidence>
<proteinExistence type="inferred from homology"/>
<reference evidence="5 6" key="2">
    <citation type="journal article" date="2019" name="G3 (Bethesda)">
        <title>Hybrid Assembly of the Genome of the Entomopathogenic Nematode Steinernema carpocapsae Identifies the X-Chromosome.</title>
        <authorList>
            <person name="Serra L."/>
            <person name="Macchietto M."/>
            <person name="Macias-Munoz A."/>
            <person name="McGill C.J."/>
            <person name="Rodriguez I.M."/>
            <person name="Rodriguez B."/>
            <person name="Murad R."/>
            <person name="Mortazavi A."/>
        </authorList>
    </citation>
    <scope>NUCLEOTIDE SEQUENCE [LARGE SCALE GENOMIC DNA]</scope>
    <source>
        <strain evidence="5 6">ALL</strain>
    </source>
</reference>
<organism evidence="5 6">
    <name type="scientific">Steinernema carpocapsae</name>
    <name type="common">Entomopathogenic nematode</name>
    <dbReference type="NCBI Taxonomy" id="34508"/>
    <lineage>
        <taxon>Eukaryota</taxon>
        <taxon>Metazoa</taxon>
        <taxon>Ecdysozoa</taxon>
        <taxon>Nematoda</taxon>
        <taxon>Chromadorea</taxon>
        <taxon>Rhabditida</taxon>
        <taxon>Tylenchina</taxon>
        <taxon>Panagrolaimomorpha</taxon>
        <taxon>Strongyloidoidea</taxon>
        <taxon>Steinernematidae</taxon>
        <taxon>Steinernema</taxon>
    </lineage>
</organism>
<sequence>MKLTAASYLRRIMNSPHDAYKVIPKPDTWAHRERLAKFTAWQYASERDTVKGAYRKQNKIFHYLDMQRQDEAKLEVHYARERLDAALAQHEMEYKHFRNMLATAHILLDNIALSQLAIYEPKTFKSVVSLTKRMAIEEGRSVSSDAGTEAVDLDSILFGEPFPTSKQYRRGPPENHTNKPTKLKVHEF</sequence>
<dbReference type="GO" id="GO:0006412">
    <property type="term" value="P:translation"/>
    <property type="evidence" value="ECO:0007669"/>
    <property type="project" value="InterPro"/>
</dbReference>
<protein>
    <submittedName>
        <fullName evidence="5">Uncharacterized protein</fullName>
    </submittedName>
</protein>
<dbReference type="InterPro" id="IPR005813">
    <property type="entry name" value="Ribosomal_bL20"/>
</dbReference>
<dbReference type="InterPro" id="IPR035566">
    <property type="entry name" value="Ribosomal_protein_bL20_C"/>
</dbReference>
<accession>A0A4U8USF3</accession>
<evidence type="ECO:0000256" key="3">
    <source>
        <dbReference type="ARBA" id="ARBA00023274"/>
    </source>
</evidence>
<reference evidence="5 6" key="1">
    <citation type="journal article" date="2015" name="Genome Biol.">
        <title>Comparative genomics of Steinernema reveals deeply conserved gene regulatory networks.</title>
        <authorList>
            <person name="Dillman A.R."/>
            <person name="Macchietto M."/>
            <person name="Porter C.F."/>
            <person name="Rogers A."/>
            <person name="Williams B."/>
            <person name="Antoshechkin I."/>
            <person name="Lee M.M."/>
            <person name="Goodwin Z."/>
            <person name="Lu X."/>
            <person name="Lewis E.E."/>
            <person name="Goodrich-Blair H."/>
            <person name="Stock S.P."/>
            <person name="Adams B.J."/>
            <person name="Sternberg P.W."/>
            <person name="Mortazavi A."/>
        </authorList>
    </citation>
    <scope>NUCLEOTIDE SEQUENCE [LARGE SCALE GENOMIC DNA]</scope>
    <source>
        <strain evidence="5 6">ALL</strain>
    </source>
</reference>
<keyword evidence="3" id="KW-0687">Ribonucleoprotein</keyword>
<keyword evidence="6" id="KW-1185">Reference proteome</keyword>
<name>A0A4U8USF3_STECR</name>
<dbReference type="Gene3D" id="1.10.1900.20">
    <property type="entry name" value="Ribosomal protein L20"/>
    <property type="match status" value="1"/>
</dbReference>
<dbReference type="Proteomes" id="UP000298663">
    <property type="component" value="Unassembled WGS sequence"/>
</dbReference>
<dbReference type="SUPFAM" id="SSF74731">
    <property type="entry name" value="Ribosomal protein L20"/>
    <property type="match status" value="1"/>
</dbReference>
<evidence type="ECO:0000313" key="5">
    <source>
        <dbReference type="EMBL" id="TMS35884.1"/>
    </source>
</evidence>
<dbReference type="GO" id="GO:1990904">
    <property type="term" value="C:ribonucleoprotein complex"/>
    <property type="evidence" value="ECO:0007669"/>
    <property type="project" value="UniProtKB-KW"/>
</dbReference>
<dbReference type="GO" id="GO:0003735">
    <property type="term" value="F:structural constituent of ribosome"/>
    <property type="evidence" value="ECO:0007669"/>
    <property type="project" value="InterPro"/>
</dbReference>
<evidence type="ECO:0000256" key="2">
    <source>
        <dbReference type="ARBA" id="ARBA00022980"/>
    </source>
</evidence>
<dbReference type="GO" id="GO:0019843">
    <property type="term" value="F:rRNA binding"/>
    <property type="evidence" value="ECO:0007669"/>
    <property type="project" value="InterPro"/>
</dbReference>
<dbReference type="OrthoDB" id="10251781at2759"/>
<comment type="caution">
    <text evidence="5">The sequence shown here is derived from an EMBL/GenBank/DDBJ whole genome shotgun (WGS) entry which is preliminary data.</text>
</comment>
<gene>
    <name evidence="5" type="ORF">L596_003177</name>
</gene>
<dbReference type="Pfam" id="PF00453">
    <property type="entry name" value="Ribosomal_L20"/>
    <property type="match status" value="1"/>
</dbReference>
<dbReference type="STRING" id="34508.A0A4U8USF3"/>
<keyword evidence="2" id="KW-0689">Ribosomal protein</keyword>
<comment type="similarity">
    <text evidence="1">Belongs to the bacterial ribosomal protein bL20 family.</text>
</comment>
<evidence type="ECO:0000256" key="4">
    <source>
        <dbReference type="SAM" id="MobiDB-lite"/>
    </source>
</evidence>
<dbReference type="PANTHER" id="PTHR10986">
    <property type="entry name" value="39S RIBOSOMAL PROTEIN L20"/>
    <property type="match status" value="1"/>
</dbReference>
<dbReference type="GO" id="GO:0005840">
    <property type="term" value="C:ribosome"/>
    <property type="evidence" value="ECO:0007669"/>
    <property type="project" value="UniProtKB-KW"/>
</dbReference>
<feature type="compositionally biased region" description="Basic residues" evidence="4">
    <location>
        <begin position="179"/>
        <end position="188"/>
    </location>
</feature>
<evidence type="ECO:0000256" key="1">
    <source>
        <dbReference type="ARBA" id="ARBA00007698"/>
    </source>
</evidence>
<feature type="region of interest" description="Disordered" evidence="4">
    <location>
        <begin position="162"/>
        <end position="188"/>
    </location>
</feature>